<comment type="caution">
    <text evidence="2">The sequence shown here is derived from an EMBL/GenBank/DDBJ whole genome shotgun (WGS) entry which is preliminary data.</text>
</comment>
<dbReference type="InterPro" id="IPR048846">
    <property type="entry name" value="PaaX-like_central"/>
</dbReference>
<evidence type="ECO:0000313" key="3">
    <source>
        <dbReference type="Proteomes" id="UP000186670"/>
    </source>
</evidence>
<proteinExistence type="predicted"/>
<protein>
    <recommendedName>
        <fullName evidence="1">Transcriptional repressor PaaX-like central Cas2-like domain-containing protein</fullName>
    </recommendedName>
</protein>
<organism evidence="2 3">
    <name type="scientific">Candidatus Campbellbacteria bacterium RIFCSPHIGHO2_01_FULL_34_10</name>
    <dbReference type="NCBI Taxonomy" id="1797577"/>
    <lineage>
        <taxon>Bacteria</taxon>
        <taxon>Candidatus Campbelliibacteriota</taxon>
    </lineage>
</organism>
<dbReference type="AlphaFoldDB" id="A0A1F5EKP0"/>
<dbReference type="Pfam" id="PF20803">
    <property type="entry name" value="PaaX_M"/>
    <property type="match status" value="1"/>
</dbReference>
<evidence type="ECO:0000259" key="1">
    <source>
        <dbReference type="Pfam" id="PF20803"/>
    </source>
</evidence>
<name>A0A1F5EKP0_9BACT</name>
<feature type="domain" description="Transcriptional repressor PaaX-like central Cas2-like" evidence="1">
    <location>
        <begin position="110"/>
        <end position="184"/>
    </location>
</feature>
<accession>A0A1F5EKP0</accession>
<dbReference type="EMBL" id="MEZZ01000044">
    <property type="protein sequence ID" value="OGD67961.1"/>
    <property type="molecule type" value="Genomic_DNA"/>
</dbReference>
<dbReference type="Proteomes" id="UP000186670">
    <property type="component" value="Unassembled WGS sequence"/>
</dbReference>
<dbReference type="Gene3D" id="3.30.70.2650">
    <property type="match status" value="1"/>
</dbReference>
<sequence length="196" mass="23251">MFDMVKINKNLKGIRLGKNQKKIAILLLGGIALSLSATPKKQFKILGEIHDELKDIDERFLKRSIKALYESKVIDYKENKNGTMTIILSDEGKKRVLAYDLTNMKIKKPNKWDKKWRIVSFDIPENKKIIRRSLNHHFRKIGFYNFQKSIYVYPYDCKSEIDYIIEVYNAREFVRFIVAEYVDNALHLKKIFNLEE</sequence>
<gene>
    <name evidence="2" type="ORF">A2811_00960</name>
</gene>
<reference evidence="2 3" key="1">
    <citation type="journal article" date="2016" name="Nat. Commun.">
        <title>Thousands of microbial genomes shed light on interconnected biogeochemical processes in an aquifer system.</title>
        <authorList>
            <person name="Anantharaman K."/>
            <person name="Brown C.T."/>
            <person name="Hug L.A."/>
            <person name="Sharon I."/>
            <person name="Castelle C.J."/>
            <person name="Probst A.J."/>
            <person name="Thomas B.C."/>
            <person name="Singh A."/>
            <person name="Wilkins M.J."/>
            <person name="Karaoz U."/>
            <person name="Brodie E.L."/>
            <person name="Williams K.H."/>
            <person name="Hubbard S.S."/>
            <person name="Banfield J.F."/>
        </authorList>
    </citation>
    <scope>NUCLEOTIDE SEQUENCE [LARGE SCALE GENOMIC DNA]</scope>
</reference>
<evidence type="ECO:0000313" key="2">
    <source>
        <dbReference type="EMBL" id="OGD67961.1"/>
    </source>
</evidence>